<proteinExistence type="predicted"/>
<comment type="caution">
    <text evidence="1">The sequence shown here is derived from an EMBL/GenBank/DDBJ whole genome shotgun (WGS) entry which is preliminary data.</text>
</comment>
<evidence type="ECO:0000313" key="1">
    <source>
        <dbReference type="EMBL" id="KAI5671430.1"/>
    </source>
</evidence>
<keyword evidence="2" id="KW-1185">Reference proteome</keyword>
<name>A0ACC0BFN9_CATRO</name>
<accession>A0ACC0BFN9</accession>
<dbReference type="Proteomes" id="UP001060085">
    <property type="component" value="Linkage Group LG03"/>
</dbReference>
<reference evidence="2" key="1">
    <citation type="journal article" date="2023" name="Nat. Plants">
        <title>Single-cell RNA sequencing provides a high-resolution roadmap for understanding the multicellular compartmentation of specialized metabolism.</title>
        <authorList>
            <person name="Sun S."/>
            <person name="Shen X."/>
            <person name="Li Y."/>
            <person name="Li Y."/>
            <person name="Wang S."/>
            <person name="Li R."/>
            <person name="Zhang H."/>
            <person name="Shen G."/>
            <person name="Guo B."/>
            <person name="Wei J."/>
            <person name="Xu J."/>
            <person name="St-Pierre B."/>
            <person name="Chen S."/>
            <person name="Sun C."/>
        </authorList>
    </citation>
    <scope>NUCLEOTIDE SEQUENCE [LARGE SCALE GENOMIC DNA]</scope>
</reference>
<sequence>MSIQFTSSKYMHSNSQNTEQSSWSISNLGGNIRSSWLLLGDFNQHAFVYHLPRAHPDHHPLLLSTEGSVNRQKLEKLLKFQVTWFEHLRVPLIRNSVCLQPTQPRGIEMFLGCSEVWKGIQISTCAILKAMKSRQSWCPSAQQNPIQVKGLRMVFQSVEMASTQRWDDSTLILQLTKSALLSPNSPKWTHDVTTGVTHAIFL</sequence>
<gene>
    <name evidence="1" type="ORF">M9H77_11794</name>
</gene>
<evidence type="ECO:0000313" key="2">
    <source>
        <dbReference type="Proteomes" id="UP001060085"/>
    </source>
</evidence>
<dbReference type="EMBL" id="CM044703">
    <property type="protein sequence ID" value="KAI5671430.1"/>
    <property type="molecule type" value="Genomic_DNA"/>
</dbReference>
<organism evidence="1 2">
    <name type="scientific">Catharanthus roseus</name>
    <name type="common">Madagascar periwinkle</name>
    <name type="synonym">Vinca rosea</name>
    <dbReference type="NCBI Taxonomy" id="4058"/>
    <lineage>
        <taxon>Eukaryota</taxon>
        <taxon>Viridiplantae</taxon>
        <taxon>Streptophyta</taxon>
        <taxon>Embryophyta</taxon>
        <taxon>Tracheophyta</taxon>
        <taxon>Spermatophyta</taxon>
        <taxon>Magnoliopsida</taxon>
        <taxon>eudicotyledons</taxon>
        <taxon>Gunneridae</taxon>
        <taxon>Pentapetalae</taxon>
        <taxon>asterids</taxon>
        <taxon>lamiids</taxon>
        <taxon>Gentianales</taxon>
        <taxon>Apocynaceae</taxon>
        <taxon>Rauvolfioideae</taxon>
        <taxon>Vinceae</taxon>
        <taxon>Catharanthinae</taxon>
        <taxon>Catharanthus</taxon>
    </lineage>
</organism>
<protein>
    <submittedName>
        <fullName evidence="1">Uncharacterized protein</fullName>
    </submittedName>
</protein>